<reference evidence="2" key="1">
    <citation type="submission" date="2016-01" db="EMBL/GenBank/DDBJ databases">
        <title>Draft genome of Chromobacterium sp. F49.</title>
        <authorList>
            <person name="Hong K.W."/>
        </authorList>
    </citation>
    <scope>NUCLEOTIDE SEQUENCE [LARGE SCALE GENOMIC DNA]</scope>
    <source>
        <strain evidence="2">CN10</strain>
    </source>
</reference>
<evidence type="ECO:0000313" key="1">
    <source>
        <dbReference type="EMBL" id="KZE27357.1"/>
    </source>
</evidence>
<dbReference type="OrthoDB" id="9114861at2"/>
<dbReference type="Pfam" id="PF04320">
    <property type="entry name" value="YggL_50S_bp"/>
    <property type="match status" value="1"/>
</dbReference>
<dbReference type="Proteomes" id="UP000076625">
    <property type="component" value="Unassembled WGS sequence"/>
</dbReference>
<name>A0A165EP64_9NEIS</name>
<evidence type="ECO:0000313" key="2">
    <source>
        <dbReference type="Proteomes" id="UP000076625"/>
    </source>
</evidence>
<organism evidence="1 2">
    <name type="scientific">Crenobacter luteus</name>
    <dbReference type="NCBI Taxonomy" id="1452487"/>
    <lineage>
        <taxon>Bacteria</taxon>
        <taxon>Pseudomonadati</taxon>
        <taxon>Pseudomonadota</taxon>
        <taxon>Betaproteobacteria</taxon>
        <taxon>Neisseriales</taxon>
        <taxon>Neisseriaceae</taxon>
        <taxon>Crenobacter</taxon>
    </lineage>
</organism>
<accession>A0A165EP64</accession>
<dbReference type="InterPro" id="IPR007416">
    <property type="entry name" value="YggL_50S_bp"/>
</dbReference>
<dbReference type="GO" id="GO:0005829">
    <property type="term" value="C:cytosol"/>
    <property type="evidence" value="ECO:0007669"/>
    <property type="project" value="TreeGrafter"/>
</dbReference>
<protein>
    <recommendedName>
        <fullName evidence="3">DUF469 domain-containing protein</fullName>
    </recommendedName>
</protein>
<dbReference type="RefSeq" id="WP_066614192.1">
    <property type="nucleotide sequence ID" value="NZ_LQQU01000045.1"/>
</dbReference>
<keyword evidence="2" id="KW-1185">Reference proteome</keyword>
<evidence type="ECO:0008006" key="3">
    <source>
        <dbReference type="Google" id="ProtNLM"/>
    </source>
</evidence>
<proteinExistence type="predicted"/>
<gene>
    <name evidence="1" type="ORF">AVW16_02075</name>
</gene>
<dbReference type="EMBL" id="LQQU01000045">
    <property type="protein sequence ID" value="KZE27357.1"/>
    <property type="molecule type" value="Genomic_DNA"/>
</dbReference>
<dbReference type="PANTHER" id="PTHR38778:SF1">
    <property type="entry name" value="CYTOPLASMIC PROTEIN"/>
    <property type="match status" value="1"/>
</dbReference>
<comment type="caution">
    <text evidence="1">The sequence shown here is derived from an EMBL/GenBank/DDBJ whole genome shotgun (WGS) entry which is preliminary data.</text>
</comment>
<dbReference type="STRING" id="1452487.AVW16_02075"/>
<dbReference type="PANTHER" id="PTHR38778">
    <property type="entry name" value="CYTOPLASMIC PROTEIN-RELATED"/>
    <property type="match status" value="1"/>
</dbReference>
<sequence length="115" mass="12582">MLTSLSARKLARLNRRQRKKRHVAEFQELGFALSVSFHTPLDEAARDAYFDALIGTVEGLGLAYGGGDTGGFVTVSGRGSVSPAQRDSLLAWLRGWPAVAEARAGDWQDAWYGWN</sequence>
<dbReference type="AlphaFoldDB" id="A0A165EP64"/>